<dbReference type="KEGG" id="dtx:ATSB10_17070"/>
<accession>A0A160N075</accession>
<dbReference type="EMBL" id="CP014841">
    <property type="protein sequence ID" value="AND69161.1"/>
    <property type="molecule type" value="Genomic_DNA"/>
</dbReference>
<dbReference type="PATRIC" id="fig|445710.3.peg.1702"/>
<feature type="transmembrane region" description="Helical" evidence="1">
    <location>
        <begin position="12"/>
        <end position="31"/>
    </location>
</feature>
<proteinExistence type="predicted"/>
<sequence>MRQLDAATWQCRALVAATVVPLLALGAFLEFSPLDTLVDVLSIDGLRLRLGIPLTGVPLPLLLMAVIGGGPLVRYVGRATGDSLPDHGGPVGQHGYLRLGVRVDSA</sequence>
<keyword evidence="3" id="KW-1185">Reference proteome</keyword>
<evidence type="ECO:0000256" key="1">
    <source>
        <dbReference type="SAM" id="Phobius"/>
    </source>
</evidence>
<organism evidence="2 3">
    <name type="scientific">Dyella thiooxydans</name>
    <dbReference type="NCBI Taxonomy" id="445710"/>
    <lineage>
        <taxon>Bacteria</taxon>
        <taxon>Pseudomonadati</taxon>
        <taxon>Pseudomonadota</taxon>
        <taxon>Gammaproteobacteria</taxon>
        <taxon>Lysobacterales</taxon>
        <taxon>Rhodanobacteraceae</taxon>
        <taxon>Dyella</taxon>
    </lineage>
</organism>
<evidence type="ECO:0000313" key="3">
    <source>
        <dbReference type="Proteomes" id="UP000077255"/>
    </source>
</evidence>
<protein>
    <submittedName>
        <fullName evidence="2">Uncharacterized protein</fullName>
    </submittedName>
</protein>
<dbReference type="STRING" id="445710.ATSB10_17070"/>
<feature type="transmembrane region" description="Helical" evidence="1">
    <location>
        <begin position="51"/>
        <end position="73"/>
    </location>
</feature>
<reference evidence="2 3" key="1">
    <citation type="submission" date="2016-02" db="EMBL/GenBank/DDBJ databases">
        <title>Complete genome sequencing and analysis of ATSB10, Dyella thiooxydans isolated from rhizosphere soil of sunflower (Helianthus annuus L.).</title>
        <authorList>
            <person name="Lee Y."/>
            <person name="Hwangbo K."/>
            <person name="Chung H."/>
            <person name="Yoo J."/>
            <person name="Kim K.Y."/>
            <person name="Sa T.M."/>
            <person name="Um Y."/>
            <person name="Madhaiyan M."/>
        </authorList>
    </citation>
    <scope>NUCLEOTIDE SEQUENCE [LARGE SCALE GENOMIC DNA]</scope>
    <source>
        <strain evidence="2 3">ATSB10</strain>
    </source>
</reference>
<keyword evidence="1" id="KW-0472">Membrane</keyword>
<gene>
    <name evidence="2" type="ORF">ATSB10_17070</name>
</gene>
<name>A0A160N075_9GAMM</name>
<dbReference type="Proteomes" id="UP000077255">
    <property type="component" value="Chromosome"/>
</dbReference>
<keyword evidence="1" id="KW-0812">Transmembrane</keyword>
<dbReference type="RefSeq" id="WP_063672011.1">
    <property type="nucleotide sequence ID" value="NZ_CP014841.1"/>
</dbReference>
<dbReference type="AlphaFoldDB" id="A0A160N075"/>
<evidence type="ECO:0000313" key="2">
    <source>
        <dbReference type="EMBL" id="AND69161.1"/>
    </source>
</evidence>
<keyword evidence="1" id="KW-1133">Transmembrane helix</keyword>